<keyword evidence="1" id="KW-0812">Transmembrane</keyword>
<dbReference type="Pfam" id="PF03613">
    <property type="entry name" value="EIID-AGA"/>
    <property type="match status" value="1"/>
</dbReference>
<reference evidence="2 3" key="1">
    <citation type="submission" date="2016-10" db="EMBL/GenBank/DDBJ databases">
        <authorList>
            <person name="de Groot N.N."/>
        </authorList>
    </citation>
    <scope>NUCLEOTIDE SEQUENCE [LARGE SCALE GENOMIC DNA]</scope>
    <source>
        <strain evidence="2 3">M79</strain>
    </source>
</reference>
<feature type="transmembrane region" description="Helical" evidence="1">
    <location>
        <begin position="127"/>
        <end position="151"/>
    </location>
</feature>
<dbReference type="InterPro" id="IPR050303">
    <property type="entry name" value="GatZ_KbaZ_carbometab"/>
</dbReference>
<accession>A0A1I4FUD2</accession>
<dbReference type="GO" id="GO:0005886">
    <property type="term" value="C:plasma membrane"/>
    <property type="evidence" value="ECO:0007669"/>
    <property type="project" value="TreeGrafter"/>
</dbReference>
<protein>
    <submittedName>
        <fullName evidence="2">PTS system, mannose-specific IID component</fullName>
    </submittedName>
</protein>
<dbReference type="GO" id="GO:0009401">
    <property type="term" value="P:phosphoenolpyruvate-dependent sugar phosphotransferase system"/>
    <property type="evidence" value="ECO:0007669"/>
    <property type="project" value="InterPro"/>
</dbReference>
<dbReference type="Proteomes" id="UP000181969">
    <property type="component" value="Unassembled WGS sequence"/>
</dbReference>
<sequence length="365" mass="39482">MENTNKKFSLSKNTRLSVMFRSMFLQGSWNYERMQNLGFLYSIIPALKQFYKPGSEEAKEALKRHMEFFNTHPYVAAPIVGVTLALEEEIANGVEIDEAAIQGVKVGMMGPLAGIGDPVFWFTVRPIVGAIAASLATGGSIIAPIFFFVVWNAIRIAFLWYTQEFGYKQGTAITSDLGGGMLQQITKGASILGMFILGVLIQRWVNISFTGPNAMLPSKPLADGAYVGEWIDKAGKVVVQGAQTGTTGDGVAKFDWLDQAGNVVGNGVAGQGGFAHYVTVDQLNTVDGSTLHNILGQVSSGLGLSPEQTQSLQDVFNSLILGFIALLLTFLVLWILRKWKNKNAPLFIIIGMFVLGIVLHVAGLA</sequence>
<proteinExistence type="predicted"/>
<organism evidence="2 3">
    <name type="scientific">Lactococcus garvieae</name>
    <dbReference type="NCBI Taxonomy" id="1363"/>
    <lineage>
        <taxon>Bacteria</taxon>
        <taxon>Bacillati</taxon>
        <taxon>Bacillota</taxon>
        <taxon>Bacilli</taxon>
        <taxon>Lactobacillales</taxon>
        <taxon>Streptococcaceae</taxon>
        <taxon>Lactococcus</taxon>
    </lineage>
</organism>
<keyword evidence="1" id="KW-0472">Membrane</keyword>
<dbReference type="PANTHER" id="PTHR32502:SF27">
    <property type="entry name" value="PTS SYSTEM, MANNOSE-SPECIFIC IID COMPONENT"/>
    <property type="match status" value="1"/>
</dbReference>
<feature type="transmembrane region" description="Helical" evidence="1">
    <location>
        <begin position="343"/>
        <end position="362"/>
    </location>
</feature>
<dbReference type="RefSeq" id="WP_074750596.1">
    <property type="nucleotide sequence ID" value="NZ_FOTJ01000002.1"/>
</dbReference>
<evidence type="ECO:0000256" key="1">
    <source>
        <dbReference type="SAM" id="Phobius"/>
    </source>
</evidence>
<dbReference type="AlphaFoldDB" id="A0A1I4FUD2"/>
<dbReference type="PANTHER" id="PTHR32502">
    <property type="entry name" value="N-ACETYLGALACTOSAMINE PERMEASE II COMPONENT-RELATED"/>
    <property type="match status" value="1"/>
</dbReference>
<dbReference type="EMBL" id="FOTJ01000002">
    <property type="protein sequence ID" value="SFL21153.1"/>
    <property type="molecule type" value="Genomic_DNA"/>
</dbReference>
<dbReference type="InterPro" id="IPR004704">
    <property type="entry name" value="PTS_IID_man"/>
</dbReference>
<feature type="transmembrane region" description="Helical" evidence="1">
    <location>
        <begin position="315"/>
        <end position="336"/>
    </location>
</feature>
<name>A0A1I4FUD2_9LACT</name>
<evidence type="ECO:0000313" key="3">
    <source>
        <dbReference type="Proteomes" id="UP000181969"/>
    </source>
</evidence>
<evidence type="ECO:0000313" key="2">
    <source>
        <dbReference type="EMBL" id="SFL21153.1"/>
    </source>
</evidence>
<keyword evidence="1" id="KW-1133">Transmembrane helix</keyword>
<dbReference type="OrthoDB" id="9795582at2"/>
<dbReference type="PROSITE" id="PS51108">
    <property type="entry name" value="PTS_EIID"/>
    <property type="match status" value="1"/>
</dbReference>
<gene>
    <name evidence="2" type="ORF">SAMN05216438_102201</name>
</gene>
<feature type="transmembrane region" description="Helical" evidence="1">
    <location>
        <begin position="188"/>
        <end position="205"/>
    </location>
</feature>